<proteinExistence type="predicted"/>
<feature type="transmembrane region" description="Helical" evidence="1">
    <location>
        <begin position="21"/>
        <end position="45"/>
    </location>
</feature>
<evidence type="ECO:0000313" key="3">
    <source>
        <dbReference type="Proteomes" id="UP000652761"/>
    </source>
</evidence>
<evidence type="ECO:0000313" key="2">
    <source>
        <dbReference type="EMBL" id="MQL85966.1"/>
    </source>
</evidence>
<keyword evidence="1" id="KW-0472">Membrane</keyword>
<name>A0A843UTZ2_COLES</name>
<keyword evidence="3" id="KW-1185">Reference proteome</keyword>
<protein>
    <submittedName>
        <fullName evidence="2">Uncharacterized protein</fullName>
    </submittedName>
</protein>
<dbReference type="Proteomes" id="UP000652761">
    <property type="component" value="Unassembled WGS sequence"/>
</dbReference>
<keyword evidence="1" id="KW-1133">Transmembrane helix</keyword>
<comment type="caution">
    <text evidence="2">The sequence shown here is derived from an EMBL/GenBank/DDBJ whole genome shotgun (WGS) entry which is preliminary data.</text>
</comment>
<gene>
    <name evidence="2" type="ORF">Taro_018491</name>
</gene>
<feature type="transmembrane region" description="Helical" evidence="1">
    <location>
        <begin position="142"/>
        <end position="162"/>
    </location>
</feature>
<keyword evidence="1" id="KW-0812">Transmembrane</keyword>
<evidence type="ECO:0000256" key="1">
    <source>
        <dbReference type="SAM" id="Phobius"/>
    </source>
</evidence>
<sequence>MTGSFNLRLILRRKRLFLWNVRLVLISLRLVLMSLRLVLISLRLVLTSLRLVLRRCHYLSLNDPNLSLSSSEVPEHNSRSSTIPYKILEVSGEYAMIKAGAVLKMIDEEKVDLSLTGVDTAVTESFFLWTGVDLSAGFLRTFSLHMSLLIFLLVLGDVGIGLKKHKGSKNREESSHCRQKDFWKALGGSLGVDTLSQTGRKTSLGEVSSVDTTSSRVDTLEITAKQAFWEGSLVLTPSGLVSTHYLGLLTGFTGSWV</sequence>
<dbReference type="OrthoDB" id="1723729at2759"/>
<accession>A0A843UTZ2</accession>
<reference evidence="2" key="1">
    <citation type="submission" date="2017-07" db="EMBL/GenBank/DDBJ databases">
        <title>Taro Niue Genome Assembly and Annotation.</title>
        <authorList>
            <person name="Atibalentja N."/>
            <person name="Keating K."/>
            <person name="Fields C.J."/>
        </authorList>
    </citation>
    <scope>NUCLEOTIDE SEQUENCE</scope>
    <source>
        <strain evidence="2">Niue_2</strain>
        <tissue evidence="2">Leaf</tissue>
    </source>
</reference>
<dbReference type="EMBL" id="NMUH01000861">
    <property type="protein sequence ID" value="MQL85966.1"/>
    <property type="molecule type" value="Genomic_DNA"/>
</dbReference>
<organism evidence="2 3">
    <name type="scientific">Colocasia esculenta</name>
    <name type="common">Wild taro</name>
    <name type="synonym">Arum esculentum</name>
    <dbReference type="NCBI Taxonomy" id="4460"/>
    <lineage>
        <taxon>Eukaryota</taxon>
        <taxon>Viridiplantae</taxon>
        <taxon>Streptophyta</taxon>
        <taxon>Embryophyta</taxon>
        <taxon>Tracheophyta</taxon>
        <taxon>Spermatophyta</taxon>
        <taxon>Magnoliopsida</taxon>
        <taxon>Liliopsida</taxon>
        <taxon>Araceae</taxon>
        <taxon>Aroideae</taxon>
        <taxon>Colocasieae</taxon>
        <taxon>Colocasia</taxon>
    </lineage>
</organism>
<dbReference type="AlphaFoldDB" id="A0A843UTZ2"/>